<protein>
    <submittedName>
        <fullName evidence="6">Bacitracin transport ATP-binding protein bcrA</fullName>
    </submittedName>
</protein>
<dbReference type="PANTHER" id="PTHR43335:SF4">
    <property type="entry name" value="ABC TRANSPORTER, ATP-BINDING PROTEIN"/>
    <property type="match status" value="1"/>
</dbReference>
<keyword evidence="4 6" id="KW-0067">ATP-binding</keyword>
<evidence type="ECO:0000313" key="6">
    <source>
        <dbReference type="EMBL" id="CQR56366.1"/>
    </source>
</evidence>
<evidence type="ECO:0000313" key="7">
    <source>
        <dbReference type="Proteomes" id="UP000033163"/>
    </source>
</evidence>
<evidence type="ECO:0000256" key="4">
    <source>
        <dbReference type="ARBA" id="ARBA00022840"/>
    </source>
</evidence>
<dbReference type="InterPro" id="IPR017871">
    <property type="entry name" value="ABC_transporter-like_CS"/>
</dbReference>
<dbReference type="Proteomes" id="UP000033163">
    <property type="component" value="Chromosome I"/>
</dbReference>
<feature type="domain" description="ABC transporter" evidence="5">
    <location>
        <begin position="15"/>
        <end position="242"/>
    </location>
</feature>
<dbReference type="STRING" id="483937.AMQ84_24670"/>
<gene>
    <name evidence="6" type="ORF">PRIO_3963</name>
</gene>
<dbReference type="GO" id="GO:0016887">
    <property type="term" value="F:ATP hydrolysis activity"/>
    <property type="evidence" value="ECO:0007669"/>
    <property type="project" value="InterPro"/>
</dbReference>
<dbReference type="RefSeq" id="WP_020431670.1">
    <property type="nucleotide sequence ID" value="NZ_AGBD01001323.1"/>
</dbReference>
<evidence type="ECO:0000256" key="2">
    <source>
        <dbReference type="ARBA" id="ARBA00022448"/>
    </source>
</evidence>
<dbReference type="PROSITE" id="PS00211">
    <property type="entry name" value="ABC_TRANSPORTER_1"/>
    <property type="match status" value="1"/>
</dbReference>
<evidence type="ECO:0000256" key="3">
    <source>
        <dbReference type="ARBA" id="ARBA00022741"/>
    </source>
</evidence>
<accession>A0A0E4HEV4</accession>
<dbReference type="InterPro" id="IPR003439">
    <property type="entry name" value="ABC_transporter-like_ATP-bd"/>
</dbReference>
<dbReference type="HOGENOM" id="CLU_000604_1_2_9"/>
<dbReference type="PANTHER" id="PTHR43335">
    <property type="entry name" value="ABC TRANSPORTER, ATP-BINDING PROTEIN"/>
    <property type="match status" value="1"/>
</dbReference>
<dbReference type="KEGG" id="pri:PRIO_3963"/>
<dbReference type="AlphaFoldDB" id="A0A0E4HEV4"/>
<dbReference type="Pfam" id="PF00005">
    <property type="entry name" value="ABC_tran"/>
    <property type="match status" value="1"/>
</dbReference>
<sequence length="317" mass="35082">MSILSKKRIGSTPAIQIDGVHKKFGDYTVLNNLSLEVSRGEIFGFLGLNGAGKTTTIKMLLSMIKPTSGKLYMLGEKVDAGNSKLWSKVGYLEEATFYPDLTVTENLDIARRMQGLPDKDAVHQVIYKLGLEPHKKKKAKHLSLGNKQRLGLAKAMIHNPEILILDEPINGLDPAGVAEIRNMLYNLANNFGITVFISSHLLEELSKVSTRIGIIHSGQLVKEVAMDKLEQSLEKSLVVNGRNKPALKKVLEEHGYAFEDTPDGSIKLTNEHAADHPERLAELLVQSNQPPTSLRVITEDLEGYFLRTIGVNRGIKR</sequence>
<evidence type="ECO:0000259" key="5">
    <source>
        <dbReference type="PROSITE" id="PS50893"/>
    </source>
</evidence>
<comment type="similarity">
    <text evidence="1">Belongs to the ABC transporter superfamily.</text>
</comment>
<proteinExistence type="inferred from homology"/>
<keyword evidence="2" id="KW-0813">Transport</keyword>
<dbReference type="PROSITE" id="PS50893">
    <property type="entry name" value="ABC_TRANSPORTER_2"/>
    <property type="match status" value="1"/>
</dbReference>
<organism evidence="6 7">
    <name type="scientific">Paenibacillus riograndensis SBR5</name>
    <dbReference type="NCBI Taxonomy" id="1073571"/>
    <lineage>
        <taxon>Bacteria</taxon>
        <taxon>Bacillati</taxon>
        <taxon>Bacillota</taxon>
        <taxon>Bacilli</taxon>
        <taxon>Bacillales</taxon>
        <taxon>Paenibacillaceae</taxon>
        <taxon>Paenibacillus</taxon>
        <taxon>Paenibacillus sonchi group</taxon>
    </lineage>
</organism>
<dbReference type="InterPro" id="IPR003593">
    <property type="entry name" value="AAA+_ATPase"/>
</dbReference>
<dbReference type="SMART" id="SM00382">
    <property type="entry name" value="AAA"/>
    <property type="match status" value="1"/>
</dbReference>
<evidence type="ECO:0000256" key="1">
    <source>
        <dbReference type="ARBA" id="ARBA00005417"/>
    </source>
</evidence>
<reference evidence="7" key="1">
    <citation type="submission" date="2015-03" db="EMBL/GenBank/DDBJ databases">
        <authorList>
            <person name="Wibberg D."/>
        </authorList>
    </citation>
    <scope>NUCLEOTIDE SEQUENCE [LARGE SCALE GENOMIC DNA]</scope>
</reference>
<name>A0A0E4HEV4_9BACL</name>
<dbReference type="Gene3D" id="3.40.50.300">
    <property type="entry name" value="P-loop containing nucleotide triphosphate hydrolases"/>
    <property type="match status" value="1"/>
</dbReference>
<dbReference type="PATRIC" id="fig|1073571.4.peg.4234"/>
<dbReference type="GO" id="GO:0005524">
    <property type="term" value="F:ATP binding"/>
    <property type="evidence" value="ECO:0007669"/>
    <property type="project" value="UniProtKB-KW"/>
</dbReference>
<dbReference type="InterPro" id="IPR027417">
    <property type="entry name" value="P-loop_NTPase"/>
</dbReference>
<dbReference type="EMBL" id="LN831776">
    <property type="protein sequence ID" value="CQR56366.1"/>
    <property type="molecule type" value="Genomic_DNA"/>
</dbReference>
<keyword evidence="3" id="KW-0547">Nucleotide-binding</keyword>
<dbReference type="SUPFAM" id="SSF52540">
    <property type="entry name" value="P-loop containing nucleoside triphosphate hydrolases"/>
    <property type="match status" value="1"/>
</dbReference>